<protein>
    <submittedName>
        <fullName evidence="1">Uncharacterized protein</fullName>
    </submittedName>
</protein>
<dbReference type="AlphaFoldDB" id="A0A403MZF3"/>
<organism evidence="1">
    <name type="scientific">Salmonella enterica</name>
    <name type="common">Salmonella choleraesuis</name>
    <dbReference type="NCBI Taxonomy" id="28901"/>
    <lineage>
        <taxon>Bacteria</taxon>
        <taxon>Pseudomonadati</taxon>
        <taxon>Pseudomonadota</taxon>
        <taxon>Gammaproteobacteria</taxon>
        <taxon>Enterobacterales</taxon>
        <taxon>Enterobacteriaceae</taxon>
        <taxon>Salmonella</taxon>
    </lineage>
</organism>
<feature type="non-terminal residue" evidence="1">
    <location>
        <position position="1"/>
    </location>
</feature>
<gene>
    <name evidence="1" type="ORF">EAK82_17640</name>
</gene>
<reference evidence="1" key="1">
    <citation type="submission" date="2018-10" db="EMBL/GenBank/DDBJ databases">
        <authorList>
            <consortium name="PulseNet: The National Subtyping Network for Foodborne Disease Surveillance"/>
            <person name="Tarr C.L."/>
            <person name="Trees E."/>
            <person name="Katz L.S."/>
            <person name="Carleton-Romer H.A."/>
            <person name="Stroika S."/>
            <person name="Kucerova Z."/>
            <person name="Roache K.F."/>
            <person name="Sabol A.L."/>
            <person name="Besser J."/>
            <person name="Gerner-Smidt P."/>
        </authorList>
    </citation>
    <scope>NUCLEOTIDE SEQUENCE [LARGE SCALE GENOMIC DNA]</scope>
    <source>
        <strain evidence="1">PNUSAS038541</strain>
    </source>
</reference>
<comment type="caution">
    <text evidence="1">The sequence shown here is derived from an EMBL/GenBank/DDBJ whole genome shotgun (WGS) entry which is preliminary data.</text>
</comment>
<name>A0A403MZF3_SALER</name>
<sequence>DSIQIIIIVNENKKVNLVTKDVCSVFLRFSKFIMLSLSCQLQNLWHLITIAVHIVSIED</sequence>
<dbReference type="EMBL" id="RVIJ01000019">
    <property type="protein sequence ID" value="MLW01987.1"/>
    <property type="molecule type" value="Genomic_DNA"/>
</dbReference>
<dbReference type="Proteomes" id="UP000885392">
    <property type="component" value="Unassembled WGS sequence"/>
</dbReference>
<proteinExistence type="predicted"/>
<evidence type="ECO:0000313" key="1">
    <source>
        <dbReference type="EMBL" id="MLW01987.1"/>
    </source>
</evidence>
<accession>A0A403MZF3</accession>